<dbReference type="PANTHER" id="PTHR30292">
    <property type="entry name" value="UNCHARACTERIZED PROTEIN YBGL-RELATED"/>
    <property type="match status" value="1"/>
</dbReference>
<keyword evidence="1" id="KW-0547">Nucleotide-binding</keyword>
<dbReference type="KEGG" id="ccha:ELD05_09815"/>
<dbReference type="GO" id="GO:0005975">
    <property type="term" value="P:carbohydrate metabolic process"/>
    <property type="evidence" value="ECO:0007669"/>
    <property type="project" value="InterPro"/>
</dbReference>
<keyword evidence="1" id="KW-0378">Hydrolase</keyword>
<comment type="catalytic activity">
    <reaction evidence="1">
        <text>5-oxo-L-proline + ATP + 2 H2O = L-glutamate + ADP + phosphate + H(+)</text>
        <dbReference type="Rhea" id="RHEA:10348"/>
        <dbReference type="ChEBI" id="CHEBI:15377"/>
        <dbReference type="ChEBI" id="CHEBI:15378"/>
        <dbReference type="ChEBI" id="CHEBI:29985"/>
        <dbReference type="ChEBI" id="CHEBI:30616"/>
        <dbReference type="ChEBI" id="CHEBI:43474"/>
        <dbReference type="ChEBI" id="CHEBI:58402"/>
        <dbReference type="ChEBI" id="CHEBI:456216"/>
        <dbReference type="EC" id="3.5.2.9"/>
    </reaction>
</comment>
<comment type="similarity">
    <text evidence="1">Belongs to the LamB/PxpA family.</text>
</comment>
<dbReference type="Pfam" id="PF03746">
    <property type="entry name" value="LamB_YcsF"/>
    <property type="match status" value="1"/>
</dbReference>
<reference evidence="2 3" key="1">
    <citation type="submission" date="2018-12" db="EMBL/GenBank/DDBJ databases">
        <title>Genome sequence from the cellulolytic species, Caldicellulosiruptor changbaiensis.</title>
        <authorList>
            <person name="Blumer-Schuette S.E."/>
            <person name="Mendoza C."/>
        </authorList>
    </citation>
    <scope>NUCLEOTIDE SEQUENCE [LARGE SCALE GENOMIC DNA]</scope>
    <source>
        <strain evidence="2 3">CBS-Z</strain>
    </source>
</reference>
<organism evidence="2 3">
    <name type="scientific">Caldicellulosiruptor changbaiensis</name>
    <dbReference type="NCBI Taxonomy" id="1222016"/>
    <lineage>
        <taxon>Bacteria</taxon>
        <taxon>Bacillati</taxon>
        <taxon>Bacillota</taxon>
        <taxon>Bacillota incertae sedis</taxon>
        <taxon>Caldicellulosiruptorales</taxon>
        <taxon>Caldicellulosiruptoraceae</taxon>
        <taxon>Caldicellulosiruptor</taxon>
    </lineage>
</organism>
<evidence type="ECO:0000313" key="3">
    <source>
        <dbReference type="Proteomes" id="UP000282930"/>
    </source>
</evidence>
<dbReference type="PANTHER" id="PTHR30292:SF0">
    <property type="entry name" value="5-OXOPROLINASE SUBUNIT A"/>
    <property type="match status" value="1"/>
</dbReference>
<sequence>MVVKVDINSDIGESFGVYKIGMDDDVIEQISSANIACGFHAGDPNVMADTVRKCVVKGVGIGAHPGYPDLLGFGRRNMDISPLEVKNYVIYQIGALQAFAKVFGTKLQHVKVHGALYNMAAVDEKLALAIAESIALVDQNLIFVGMANTAMEFAAQKVGLRFACEVFADRNINPDGTLVLRKYPNAIIHDQELACRRVLQMVKEGVCEAIDGSLIKVKVDTICVHGDNPQAVQFAKKIKITLEENGVKVMPLANIL</sequence>
<name>A0A3T0D759_9FIRM</name>
<keyword evidence="3" id="KW-1185">Reference proteome</keyword>
<dbReference type="CDD" id="cd10787">
    <property type="entry name" value="LamB_YcsF_like"/>
    <property type="match status" value="1"/>
</dbReference>
<dbReference type="InterPro" id="IPR005501">
    <property type="entry name" value="LamB/YcsF/PxpA-like"/>
</dbReference>
<dbReference type="InterPro" id="IPR011330">
    <property type="entry name" value="Glyco_hydro/deAcase_b/a-brl"/>
</dbReference>
<dbReference type="Gene3D" id="3.20.20.370">
    <property type="entry name" value="Glycoside hydrolase/deacetylase"/>
    <property type="match status" value="1"/>
</dbReference>
<dbReference type="NCBIfam" id="NF003814">
    <property type="entry name" value="PRK05406.1-3"/>
    <property type="match status" value="1"/>
</dbReference>
<dbReference type="EC" id="3.5.2.9" evidence="1"/>
<comment type="subunit">
    <text evidence="1">Forms a complex composed of PxpA, PxpB and PxpC.</text>
</comment>
<evidence type="ECO:0000256" key="1">
    <source>
        <dbReference type="HAMAP-Rule" id="MF_00691"/>
    </source>
</evidence>
<gene>
    <name evidence="1" type="primary">pxpA</name>
    <name evidence="2" type="ORF">ELD05_09815</name>
</gene>
<dbReference type="GO" id="GO:0017168">
    <property type="term" value="F:5-oxoprolinase (ATP-hydrolyzing) activity"/>
    <property type="evidence" value="ECO:0007669"/>
    <property type="project" value="UniProtKB-UniRule"/>
</dbReference>
<dbReference type="EMBL" id="CP034791">
    <property type="protein sequence ID" value="AZT90914.1"/>
    <property type="molecule type" value="Genomic_DNA"/>
</dbReference>
<evidence type="ECO:0000313" key="2">
    <source>
        <dbReference type="EMBL" id="AZT90914.1"/>
    </source>
</evidence>
<protein>
    <recommendedName>
        <fullName evidence="1">5-oxoprolinase subunit A</fullName>
        <shortName evidence="1">5-OPase subunit A</shortName>
        <ecNumber evidence="1">3.5.2.9</ecNumber>
    </recommendedName>
    <alternativeName>
        <fullName evidence="1">5-oxoprolinase (ATP-hydrolyzing) subunit A</fullName>
    </alternativeName>
</protein>
<accession>A0A3T0D759</accession>
<dbReference type="NCBIfam" id="NF003816">
    <property type="entry name" value="PRK05406.1-5"/>
    <property type="match status" value="1"/>
</dbReference>
<keyword evidence="1" id="KW-0067">ATP-binding</keyword>
<dbReference type="HAMAP" id="MF_00691">
    <property type="entry name" value="PxpA"/>
    <property type="match status" value="1"/>
</dbReference>
<dbReference type="SUPFAM" id="SSF88713">
    <property type="entry name" value="Glycoside hydrolase/deacetylase"/>
    <property type="match status" value="1"/>
</dbReference>
<dbReference type="RefSeq" id="WP_127352290.1">
    <property type="nucleotide sequence ID" value="NZ_CP034791.1"/>
</dbReference>
<dbReference type="AlphaFoldDB" id="A0A3T0D759"/>
<proteinExistence type="inferred from homology"/>
<dbReference type="GO" id="GO:0005524">
    <property type="term" value="F:ATP binding"/>
    <property type="evidence" value="ECO:0007669"/>
    <property type="project" value="UniProtKB-UniRule"/>
</dbReference>
<dbReference type="Proteomes" id="UP000282930">
    <property type="component" value="Chromosome"/>
</dbReference>
<comment type="function">
    <text evidence="1">Catalyzes the cleavage of 5-oxoproline to form L-glutamate coupled to the hydrolysis of ATP to ADP and inorganic phosphate.</text>
</comment>